<gene>
    <name evidence="1" type="ORF">HPB49_018925</name>
</gene>
<proteinExistence type="predicted"/>
<comment type="caution">
    <text evidence="1">The sequence shown here is derived from an EMBL/GenBank/DDBJ whole genome shotgun (WGS) entry which is preliminary data.</text>
</comment>
<keyword evidence="2" id="KW-1185">Reference proteome</keyword>
<evidence type="ECO:0000313" key="2">
    <source>
        <dbReference type="Proteomes" id="UP000821865"/>
    </source>
</evidence>
<organism evidence="1 2">
    <name type="scientific">Dermacentor silvarum</name>
    <name type="common">Tick</name>
    <dbReference type="NCBI Taxonomy" id="543639"/>
    <lineage>
        <taxon>Eukaryota</taxon>
        <taxon>Metazoa</taxon>
        <taxon>Ecdysozoa</taxon>
        <taxon>Arthropoda</taxon>
        <taxon>Chelicerata</taxon>
        <taxon>Arachnida</taxon>
        <taxon>Acari</taxon>
        <taxon>Parasitiformes</taxon>
        <taxon>Ixodida</taxon>
        <taxon>Ixodoidea</taxon>
        <taxon>Ixodidae</taxon>
        <taxon>Rhipicephalinae</taxon>
        <taxon>Dermacentor</taxon>
    </lineage>
</organism>
<evidence type="ECO:0000313" key="1">
    <source>
        <dbReference type="EMBL" id="KAH7960358.1"/>
    </source>
</evidence>
<sequence>MNLTVITDKAFPTRTGKSMQRDTSPDLCFVKNITDVRWFNLAVHLGSGHFLLAVHFPTVSRKTKTYTWVDWDLFRKTRAERPPPYAAPSLETWTDQEAYRDGVFNTEVTYTYARPFIPLKHTEKDCLDRAPYTSYKLALRLLLSTARDRLLALGIHNTTEEIIQAQRVDHQVWLTSTPAGRDILTRLKISPPVTVQDRHDIPHDLTLPHRSQPSPKTNAPDSRSRPAISSS</sequence>
<protein>
    <submittedName>
        <fullName evidence="1">Uncharacterized protein</fullName>
    </submittedName>
</protein>
<reference evidence="1" key="1">
    <citation type="submission" date="2020-05" db="EMBL/GenBank/DDBJ databases">
        <title>Large-scale comparative analyses of tick genomes elucidate their genetic diversity and vector capacities.</title>
        <authorList>
            <person name="Jia N."/>
            <person name="Wang J."/>
            <person name="Shi W."/>
            <person name="Du L."/>
            <person name="Sun Y."/>
            <person name="Zhan W."/>
            <person name="Jiang J."/>
            <person name="Wang Q."/>
            <person name="Zhang B."/>
            <person name="Ji P."/>
            <person name="Sakyi L.B."/>
            <person name="Cui X."/>
            <person name="Yuan T."/>
            <person name="Jiang B."/>
            <person name="Yang W."/>
            <person name="Lam T.T.-Y."/>
            <person name="Chang Q."/>
            <person name="Ding S."/>
            <person name="Wang X."/>
            <person name="Zhu J."/>
            <person name="Ruan X."/>
            <person name="Zhao L."/>
            <person name="Wei J."/>
            <person name="Que T."/>
            <person name="Du C."/>
            <person name="Cheng J."/>
            <person name="Dai P."/>
            <person name="Han X."/>
            <person name="Huang E."/>
            <person name="Gao Y."/>
            <person name="Liu J."/>
            <person name="Shao H."/>
            <person name="Ye R."/>
            <person name="Li L."/>
            <person name="Wei W."/>
            <person name="Wang X."/>
            <person name="Wang C."/>
            <person name="Yang T."/>
            <person name="Huo Q."/>
            <person name="Li W."/>
            <person name="Guo W."/>
            <person name="Chen H."/>
            <person name="Zhou L."/>
            <person name="Ni X."/>
            <person name="Tian J."/>
            <person name="Zhou Y."/>
            <person name="Sheng Y."/>
            <person name="Liu T."/>
            <person name="Pan Y."/>
            <person name="Xia L."/>
            <person name="Li J."/>
            <person name="Zhao F."/>
            <person name="Cao W."/>
        </authorList>
    </citation>
    <scope>NUCLEOTIDE SEQUENCE</scope>
    <source>
        <strain evidence="1">Dsil-2018</strain>
    </source>
</reference>
<accession>A0ACB8D7P9</accession>
<name>A0ACB8D7P9_DERSI</name>
<dbReference type="Proteomes" id="UP000821865">
    <property type="component" value="Chromosome 3"/>
</dbReference>
<dbReference type="EMBL" id="CM023472">
    <property type="protein sequence ID" value="KAH7960358.1"/>
    <property type="molecule type" value="Genomic_DNA"/>
</dbReference>